<gene>
    <name evidence="1" type="ORF">FRZ06_10360</name>
</gene>
<name>A0ACD1ABZ8_9FIRM</name>
<dbReference type="Proteomes" id="UP000594014">
    <property type="component" value="Chromosome"/>
</dbReference>
<accession>A0ACD1ABZ8</accession>
<sequence length="240" mass="27394">MTFGENLKMMRKKSNLSQEQFAEKINVSRSAVAKWESDIGMPDINNLKIIARVLDISIDNLLSDDKLPCLNGTEDFHEKTVQMESFGRNTTSQAQRDYMGETITDLIGRKCDIDLSGWNDGVYDAYIIGQDSNFVFYLIENKNMQKVGALGKNHITNIEELKDKKHQQLDHAFLQTNRTYLLDKHVMIEQVCKDGIVKGFFDFTNDNYLDVTIRAFEDNLLVLGLGNTVEISKVAKIQEL</sequence>
<evidence type="ECO:0000313" key="2">
    <source>
        <dbReference type="Proteomes" id="UP000594014"/>
    </source>
</evidence>
<proteinExistence type="predicted"/>
<dbReference type="EMBL" id="CP042469">
    <property type="protein sequence ID" value="QOX63720.1"/>
    <property type="molecule type" value="Genomic_DNA"/>
</dbReference>
<evidence type="ECO:0000313" key="1">
    <source>
        <dbReference type="EMBL" id="QOX63720.1"/>
    </source>
</evidence>
<protein>
    <submittedName>
        <fullName evidence="1">Helix-turn-helix transcriptional regulator</fullName>
    </submittedName>
</protein>
<organism evidence="1 2">
    <name type="scientific">Anoxybacterium hadale</name>
    <dbReference type="NCBI Taxonomy" id="3408580"/>
    <lineage>
        <taxon>Bacteria</taxon>
        <taxon>Bacillati</taxon>
        <taxon>Bacillota</taxon>
        <taxon>Clostridia</taxon>
        <taxon>Peptostreptococcales</taxon>
        <taxon>Anaerovoracaceae</taxon>
        <taxon>Anoxybacterium</taxon>
    </lineage>
</organism>
<reference evidence="1" key="1">
    <citation type="submission" date="2019-08" db="EMBL/GenBank/DDBJ databases">
        <title>Genome sequence of Clostridiales bacterium MT110.</title>
        <authorList>
            <person name="Cao J."/>
        </authorList>
    </citation>
    <scope>NUCLEOTIDE SEQUENCE</scope>
    <source>
        <strain evidence="1">MT110</strain>
    </source>
</reference>
<keyword evidence="2" id="KW-1185">Reference proteome</keyword>